<sequence>MTDTLLTSMLGGLRPMLPFLAVVVVLLLVVALPLPGRGPRMFQRRDPWRGYRFGSRREVLERAGGRCEGPQLLAWGRCRAEATEVDHVYPWSRGGPTTVSNGQALCRVHNRRKSNLRPPWWYVLSLERRRANYVPSGTETRVLARMNAEERAARQSWAARRR</sequence>
<keyword evidence="1" id="KW-0472">Membrane</keyword>
<name>A0A6L6XN51_9ACTN</name>
<gene>
    <name evidence="3" type="ORF">GON03_03215</name>
</gene>
<comment type="caution">
    <text evidence="3">The sequence shown here is derived from an EMBL/GenBank/DDBJ whole genome shotgun (WGS) entry which is preliminary data.</text>
</comment>
<keyword evidence="1" id="KW-0812">Transmembrane</keyword>
<dbReference type="GO" id="GO:0004519">
    <property type="term" value="F:endonuclease activity"/>
    <property type="evidence" value="ECO:0007669"/>
    <property type="project" value="InterPro"/>
</dbReference>
<evidence type="ECO:0000313" key="3">
    <source>
        <dbReference type="EMBL" id="MVQ48177.1"/>
    </source>
</evidence>
<feature type="transmembrane region" description="Helical" evidence="1">
    <location>
        <begin position="16"/>
        <end position="35"/>
    </location>
</feature>
<dbReference type="Pfam" id="PF01844">
    <property type="entry name" value="HNH"/>
    <property type="match status" value="1"/>
</dbReference>
<dbReference type="InterPro" id="IPR002711">
    <property type="entry name" value="HNH"/>
</dbReference>
<dbReference type="EMBL" id="WSEK01000004">
    <property type="protein sequence ID" value="MVQ48177.1"/>
    <property type="molecule type" value="Genomic_DNA"/>
</dbReference>
<protein>
    <recommendedName>
        <fullName evidence="2">HNH nuclease domain-containing protein</fullName>
    </recommendedName>
</protein>
<dbReference type="Gene3D" id="1.10.30.50">
    <property type="match status" value="1"/>
</dbReference>
<accession>A0A6L6XN51</accession>
<dbReference type="CDD" id="cd00085">
    <property type="entry name" value="HNHc"/>
    <property type="match status" value="1"/>
</dbReference>
<evidence type="ECO:0000259" key="2">
    <source>
        <dbReference type="SMART" id="SM00507"/>
    </source>
</evidence>
<dbReference type="GO" id="GO:0008270">
    <property type="term" value="F:zinc ion binding"/>
    <property type="evidence" value="ECO:0007669"/>
    <property type="project" value="InterPro"/>
</dbReference>
<keyword evidence="4" id="KW-1185">Reference proteome</keyword>
<dbReference type="SMART" id="SM00507">
    <property type="entry name" value="HNHc"/>
    <property type="match status" value="1"/>
</dbReference>
<proteinExistence type="predicted"/>
<keyword evidence="1" id="KW-1133">Transmembrane helix</keyword>
<evidence type="ECO:0000313" key="4">
    <source>
        <dbReference type="Proteomes" id="UP000473525"/>
    </source>
</evidence>
<feature type="domain" description="HNH nuclease" evidence="2">
    <location>
        <begin position="54"/>
        <end position="111"/>
    </location>
</feature>
<dbReference type="Proteomes" id="UP000473525">
    <property type="component" value="Unassembled WGS sequence"/>
</dbReference>
<dbReference type="AlphaFoldDB" id="A0A6L6XN51"/>
<dbReference type="GO" id="GO:0003676">
    <property type="term" value="F:nucleic acid binding"/>
    <property type="evidence" value="ECO:0007669"/>
    <property type="project" value="InterPro"/>
</dbReference>
<dbReference type="InterPro" id="IPR003615">
    <property type="entry name" value="HNH_nuc"/>
</dbReference>
<organism evidence="3 4">
    <name type="scientific">Nocardioides agri</name>
    <dbReference type="NCBI Taxonomy" id="2682843"/>
    <lineage>
        <taxon>Bacteria</taxon>
        <taxon>Bacillati</taxon>
        <taxon>Actinomycetota</taxon>
        <taxon>Actinomycetes</taxon>
        <taxon>Propionibacteriales</taxon>
        <taxon>Nocardioidaceae</taxon>
        <taxon>Nocardioides</taxon>
    </lineage>
</organism>
<evidence type="ECO:0000256" key="1">
    <source>
        <dbReference type="SAM" id="Phobius"/>
    </source>
</evidence>
<reference evidence="3 4" key="1">
    <citation type="submission" date="2019-12" db="EMBL/GenBank/DDBJ databases">
        <authorList>
            <person name="Huq M.A."/>
        </authorList>
    </citation>
    <scope>NUCLEOTIDE SEQUENCE [LARGE SCALE GENOMIC DNA]</scope>
    <source>
        <strain evidence="3 4">MAH-18</strain>
    </source>
</reference>